<feature type="domain" description="HTH gntR-type" evidence="4">
    <location>
        <begin position="20"/>
        <end position="88"/>
    </location>
</feature>
<protein>
    <submittedName>
        <fullName evidence="5">GntR family transcriptional regulator</fullName>
    </submittedName>
</protein>
<dbReference type="GO" id="GO:0003700">
    <property type="term" value="F:DNA-binding transcription factor activity"/>
    <property type="evidence" value="ECO:0007669"/>
    <property type="project" value="InterPro"/>
</dbReference>
<dbReference type="Proteomes" id="UP000031030">
    <property type="component" value="Unassembled WGS sequence"/>
</dbReference>
<dbReference type="PRINTS" id="PR00035">
    <property type="entry name" value="HTHGNTR"/>
</dbReference>
<evidence type="ECO:0000313" key="6">
    <source>
        <dbReference type="Proteomes" id="UP000031030"/>
    </source>
</evidence>
<evidence type="ECO:0000256" key="3">
    <source>
        <dbReference type="ARBA" id="ARBA00023163"/>
    </source>
</evidence>
<dbReference type="AlphaFoldDB" id="A0A0B2A0T4"/>
<evidence type="ECO:0000313" key="5">
    <source>
        <dbReference type="EMBL" id="KHK96631.1"/>
    </source>
</evidence>
<dbReference type="SUPFAM" id="SSF46785">
    <property type="entry name" value="Winged helix' DNA-binding domain"/>
    <property type="match status" value="1"/>
</dbReference>
<keyword evidence="2" id="KW-0238">DNA-binding</keyword>
<gene>
    <name evidence="5" type="ORF">LK09_15040</name>
</gene>
<sequence length="239" mass="25694">MGRVDNLSDSWTGQPTGGRIGAVEYVLRDLNDAITAGVARVGDRLPAEHALAARYGVSRTVIREVLRILETRGLTVTRTGRGTFVAALEATRGLRFGGYSASDLIEARPHIEVAAAGLAAVRRSEDQVTALQDLLEQMDNEQDPKKWVELDSSLHSTIAAASGNPVFADVLAQISHALVSQSSVINLAPGRREQSDSEHRAIVAAIARGSVAEAEDGMHFHLDQVKEVLLTITALDEQR</sequence>
<proteinExistence type="predicted"/>
<dbReference type="CDD" id="cd07377">
    <property type="entry name" value="WHTH_GntR"/>
    <property type="match status" value="1"/>
</dbReference>
<keyword evidence="6" id="KW-1185">Reference proteome</keyword>
<dbReference type="SMART" id="SM00895">
    <property type="entry name" value="FCD"/>
    <property type="match status" value="1"/>
</dbReference>
<dbReference type="Pfam" id="PF00392">
    <property type="entry name" value="GntR"/>
    <property type="match status" value="1"/>
</dbReference>
<reference evidence="5 6" key="1">
    <citation type="submission" date="2014-11" db="EMBL/GenBank/DDBJ databases">
        <title>Genome sequence of Microbacterium mangrovi MUSC 115(T).</title>
        <authorList>
            <person name="Lee L.-H."/>
        </authorList>
    </citation>
    <scope>NUCLEOTIDE SEQUENCE [LARGE SCALE GENOMIC DNA]</scope>
    <source>
        <strain evidence="5 6">MUSC 115</strain>
    </source>
</reference>
<dbReference type="InterPro" id="IPR000524">
    <property type="entry name" value="Tscrpt_reg_HTH_GntR"/>
</dbReference>
<dbReference type="GO" id="GO:0003677">
    <property type="term" value="F:DNA binding"/>
    <property type="evidence" value="ECO:0007669"/>
    <property type="project" value="UniProtKB-KW"/>
</dbReference>
<dbReference type="PROSITE" id="PS50949">
    <property type="entry name" value="HTH_GNTR"/>
    <property type="match status" value="1"/>
</dbReference>
<dbReference type="SMART" id="SM00345">
    <property type="entry name" value="HTH_GNTR"/>
    <property type="match status" value="1"/>
</dbReference>
<dbReference type="PANTHER" id="PTHR43537:SF24">
    <property type="entry name" value="GLUCONATE OPERON TRANSCRIPTIONAL REPRESSOR"/>
    <property type="match status" value="1"/>
</dbReference>
<evidence type="ECO:0000259" key="4">
    <source>
        <dbReference type="PROSITE" id="PS50949"/>
    </source>
</evidence>
<dbReference type="Pfam" id="PF07729">
    <property type="entry name" value="FCD"/>
    <property type="match status" value="1"/>
</dbReference>
<dbReference type="PANTHER" id="PTHR43537">
    <property type="entry name" value="TRANSCRIPTIONAL REGULATOR, GNTR FAMILY"/>
    <property type="match status" value="1"/>
</dbReference>
<dbReference type="InterPro" id="IPR008920">
    <property type="entry name" value="TF_FadR/GntR_C"/>
</dbReference>
<evidence type="ECO:0000256" key="2">
    <source>
        <dbReference type="ARBA" id="ARBA00023125"/>
    </source>
</evidence>
<accession>A0A0B2A0T4</accession>
<evidence type="ECO:0000256" key="1">
    <source>
        <dbReference type="ARBA" id="ARBA00023015"/>
    </source>
</evidence>
<dbReference type="STRING" id="1348253.LK09_15040"/>
<dbReference type="SUPFAM" id="SSF48008">
    <property type="entry name" value="GntR ligand-binding domain-like"/>
    <property type="match status" value="1"/>
</dbReference>
<organism evidence="5 6">
    <name type="scientific">Microbacterium mangrovi</name>
    <dbReference type="NCBI Taxonomy" id="1348253"/>
    <lineage>
        <taxon>Bacteria</taxon>
        <taxon>Bacillati</taxon>
        <taxon>Actinomycetota</taxon>
        <taxon>Actinomycetes</taxon>
        <taxon>Micrococcales</taxon>
        <taxon>Microbacteriaceae</taxon>
        <taxon>Microbacterium</taxon>
    </lineage>
</organism>
<dbReference type="Gene3D" id="1.20.120.530">
    <property type="entry name" value="GntR ligand-binding domain-like"/>
    <property type="match status" value="1"/>
</dbReference>
<keyword evidence="3" id="KW-0804">Transcription</keyword>
<dbReference type="InterPro" id="IPR011711">
    <property type="entry name" value="GntR_C"/>
</dbReference>
<dbReference type="InterPro" id="IPR036390">
    <property type="entry name" value="WH_DNA-bd_sf"/>
</dbReference>
<dbReference type="InterPro" id="IPR036388">
    <property type="entry name" value="WH-like_DNA-bd_sf"/>
</dbReference>
<dbReference type="EMBL" id="JTDK01000014">
    <property type="protein sequence ID" value="KHK96631.1"/>
    <property type="molecule type" value="Genomic_DNA"/>
</dbReference>
<comment type="caution">
    <text evidence="5">The sequence shown here is derived from an EMBL/GenBank/DDBJ whole genome shotgun (WGS) entry which is preliminary data.</text>
</comment>
<keyword evidence="1" id="KW-0805">Transcription regulation</keyword>
<name>A0A0B2A0T4_9MICO</name>
<dbReference type="Gene3D" id="1.10.10.10">
    <property type="entry name" value="Winged helix-like DNA-binding domain superfamily/Winged helix DNA-binding domain"/>
    <property type="match status" value="1"/>
</dbReference>